<dbReference type="Pfam" id="PF00550">
    <property type="entry name" value="PP-binding"/>
    <property type="match status" value="1"/>
</dbReference>
<dbReference type="NCBIfam" id="TIGR00517">
    <property type="entry name" value="acyl_carrier"/>
    <property type="match status" value="1"/>
</dbReference>
<dbReference type="EMBL" id="CP051151">
    <property type="protein sequence ID" value="QLY40997.1"/>
    <property type="molecule type" value="Genomic_DNA"/>
</dbReference>
<dbReference type="GO" id="GO:0005829">
    <property type="term" value="C:cytosol"/>
    <property type="evidence" value="ECO:0007669"/>
    <property type="project" value="TreeGrafter"/>
</dbReference>
<dbReference type="PANTHER" id="PTHR20863:SF76">
    <property type="entry name" value="CARRIER DOMAIN-CONTAINING PROTEIN"/>
    <property type="match status" value="1"/>
</dbReference>
<dbReference type="GO" id="GO:0009245">
    <property type="term" value="P:lipid A biosynthetic process"/>
    <property type="evidence" value="ECO:0007669"/>
    <property type="project" value="TreeGrafter"/>
</dbReference>
<evidence type="ECO:0000256" key="4">
    <source>
        <dbReference type="ARBA" id="ARBA00022832"/>
    </source>
</evidence>
<dbReference type="NCBIfam" id="NF002148">
    <property type="entry name" value="PRK00982.1-2"/>
    <property type="match status" value="1"/>
</dbReference>
<dbReference type="PROSITE" id="PS50075">
    <property type="entry name" value="CARRIER"/>
    <property type="match status" value="1"/>
</dbReference>
<keyword evidence="7" id="KW-0963">Cytoplasm</keyword>
<keyword evidence="5 7" id="KW-0443">Lipid metabolism</keyword>
<comment type="function">
    <text evidence="7 9">Carrier of the growing fatty acid chain in fatty acid biosynthesis.</text>
</comment>
<comment type="subcellular location">
    <subcellularLocation>
        <location evidence="7">Cytoplasm</location>
    </subcellularLocation>
</comment>
<evidence type="ECO:0000256" key="1">
    <source>
        <dbReference type="ARBA" id="ARBA00022450"/>
    </source>
</evidence>
<sequence>MIFENLKKLIAKELGVKEENINLDSHLVNDLGADSLDAVELIMTIEDEFEITINENDATNLTTVKAIVEYIENNQ</sequence>
<dbReference type="AlphaFoldDB" id="A0A7L6N6Z4"/>
<evidence type="ECO:0000313" key="12">
    <source>
        <dbReference type="Proteomes" id="UP000512167"/>
    </source>
</evidence>
<proteinExistence type="inferred from homology"/>
<comment type="similarity">
    <text evidence="7">Belongs to the acyl carrier protein (ACP) family.</text>
</comment>
<comment type="pathway">
    <text evidence="7 9">Lipid metabolism; fatty acid biosynthesis.</text>
</comment>
<dbReference type="InterPro" id="IPR036736">
    <property type="entry name" value="ACP-like_sf"/>
</dbReference>
<evidence type="ECO:0000256" key="8">
    <source>
        <dbReference type="NCBIfam" id="TIGR00517"/>
    </source>
</evidence>
<evidence type="ECO:0000256" key="2">
    <source>
        <dbReference type="ARBA" id="ARBA00022516"/>
    </source>
</evidence>
<dbReference type="InterPro" id="IPR009081">
    <property type="entry name" value="PP-bd_ACP"/>
</dbReference>
<keyword evidence="1 7" id="KW-0596">Phosphopantetheine</keyword>
<evidence type="ECO:0000313" key="11">
    <source>
        <dbReference type="EMBL" id="QLY40997.1"/>
    </source>
</evidence>
<accession>A0A7L6N6Z4</accession>
<keyword evidence="3 7" id="KW-0597">Phosphoprotein</keyword>
<keyword evidence="6 7" id="KW-0275">Fatty acid biosynthesis</keyword>
<dbReference type="GO" id="GO:0016020">
    <property type="term" value="C:membrane"/>
    <property type="evidence" value="ECO:0007669"/>
    <property type="project" value="GOC"/>
</dbReference>
<evidence type="ECO:0000256" key="3">
    <source>
        <dbReference type="ARBA" id="ARBA00022553"/>
    </source>
</evidence>
<protein>
    <recommendedName>
        <fullName evidence="7 8">Acyl carrier protein</fullName>
        <shortName evidence="7">ACP</shortName>
    </recommendedName>
</protein>
<dbReference type="GO" id="GO:0000035">
    <property type="term" value="F:acyl binding"/>
    <property type="evidence" value="ECO:0007669"/>
    <property type="project" value="TreeGrafter"/>
</dbReference>
<dbReference type="PROSITE" id="PS00012">
    <property type="entry name" value="PHOSPHOPANTETHEINE"/>
    <property type="match status" value="1"/>
</dbReference>
<dbReference type="Gene3D" id="1.10.1200.10">
    <property type="entry name" value="ACP-like"/>
    <property type="match status" value="1"/>
</dbReference>
<comment type="PTM">
    <text evidence="7">4'-phosphopantetheine is transferred from CoA to a specific serine of apo-ACP by AcpS. This modification is essential for activity because fatty acids are bound in thioester linkage to the sulfhydryl of the prosthetic group.</text>
</comment>
<dbReference type="NCBIfam" id="NF002150">
    <property type="entry name" value="PRK00982.1-4"/>
    <property type="match status" value="1"/>
</dbReference>
<dbReference type="SUPFAM" id="SSF47336">
    <property type="entry name" value="ACP-like"/>
    <property type="match status" value="1"/>
</dbReference>
<dbReference type="Proteomes" id="UP000512167">
    <property type="component" value="Chromosome"/>
</dbReference>
<dbReference type="PANTHER" id="PTHR20863">
    <property type="entry name" value="ACYL CARRIER PROTEIN"/>
    <property type="match status" value="1"/>
</dbReference>
<evidence type="ECO:0000259" key="10">
    <source>
        <dbReference type="PROSITE" id="PS50075"/>
    </source>
</evidence>
<keyword evidence="4 7" id="KW-0276">Fatty acid metabolism</keyword>
<dbReference type="InterPro" id="IPR003231">
    <property type="entry name" value="ACP"/>
</dbReference>
<evidence type="ECO:0000256" key="5">
    <source>
        <dbReference type="ARBA" id="ARBA00023098"/>
    </source>
</evidence>
<dbReference type="KEGG" id="tbk:HF295_07995"/>
<keyword evidence="2 7" id="KW-0444">Lipid biosynthesis</keyword>
<name>A0A7L6N6Z4_9MOLU</name>
<evidence type="ECO:0000256" key="7">
    <source>
        <dbReference type="HAMAP-Rule" id="MF_01217"/>
    </source>
</evidence>
<dbReference type="GO" id="GO:0000036">
    <property type="term" value="F:acyl carrier activity"/>
    <property type="evidence" value="ECO:0007669"/>
    <property type="project" value="UniProtKB-UniRule"/>
</dbReference>
<keyword evidence="12" id="KW-1185">Reference proteome</keyword>
<dbReference type="UniPathway" id="UPA00094"/>
<feature type="modified residue" description="O-(pantetheine 4'-phosphoryl)serine" evidence="7">
    <location>
        <position position="35"/>
    </location>
</feature>
<evidence type="ECO:0000256" key="6">
    <source>
        <dbReference type="ARBA" id="ARBA00023160"/>
    </source>
</evidence>
<organism evidence="11 12">
    <name type="scientific">Hujiaoplasma nucleasis</name>
    <dbReference type="NCBI Taxonomy" id="2725268"/>
    <lineage>
        <taxon>Bacteria</taxon>
        <taxon>Bacillati</taxon>
        <taxon>Mycoplasmatota</taxon>
        <taxon>Mollicutes</taxon>
        <taxon>Candidatus Izemoplasmatales</taxon>
        <taxon>Hujiaoplasmataceae</taxon>
        <taxon>Hujiaoplasma</taxon>
    </lineage>
</organism>
<gene>
    <name evidence="7 11" type="primary">acpP</name>
    <name evidence="11" type="ORF">HF295_07995</name>
</gene>
<dbReference type="InterPro" id="IPR006162">
    <property type="entry name" value="Ppantetheine_attach_site"/>
</dbReference>
<feature type="domain" description="Carrier" evidence="10">
    <location>
        <begin position="1"/>
        <end position="75"/>
    </location>
</feature>
<reference evidence="11 12" key="1">
    <citation type="submission" date="2020-04" db="EMBL/GenBank/DDBJ databases">
        <authorList>
            <person name="Zheng R.K."/>
            <person name="Sun C.M."/>
        </authorList>
    </citation>
    <scope>NUCLEOTIDE SEQUENCE [LARGE SCALE GENOMIC DNA]</scope>
    <source>
        <strain evidence="12">zrk29</strain>
    </source>
</reference>
<comment type="PTM">
    <text evidence="9">4'-phosphopantetheine is transferred from CoA to a specific serine of apo-ACP by acpS.</text>
</comment>
<dbReference type="HAMAP" id="MF_01217">
    <property type="entry name" value="Acyl_carrier"/>
    <property type="match status" value="1"/>
</dbReference>
<evidence type="ECO:0000256" key="9">
    <source>
        <dbReference type="RuleBase" id="RU003545"/>
    </source>
</evidence>